<dbReference type="EMBL" id="JAJSOW010000100">
    <property type="protein sequence ID" value="KAI9185477.1"/>
    <property type="molecule type" value="Genomic_DNA"/>
</dbReference>
<dbReference type="InterPro" id="IPR000504">
    <property type="entry name" value="RRM_dom"/>
</dbReference>
<dbReference type="Gene3D" id="3.30.70.330">
    <property type="match status" value="1"/>
</dbReference>
<comment type="caution">
    <text evidence="3">The sequence shown here is derived from an EMBL/GenBank/DDBJ whole genome shotgun (WGS) entry which is preliminary data.</text>
</comment>
<dbReference type="AlphaFoldDB" id="A0AAD5NXD0"/>
<reference evidence="3" key="2">
    <citation type="submission" date="2023-02" db="EMBL/GenBank/DDBJ databases">
        <authorList>
            <person name="Swenson N.G."/>
            <person name="Wegrzyn J.L."/>
            <person name="Mcevoy S.L."/>
        </authorList>
    </citation>
    <scope>NUCLEOTIDE SEQUENCE</scope>
    <source>
        <strain evidence="3">91603</strain>
        <tissue evidence="3">Leaf</tissue>
    </source>
</reference>
<dbReference type="Pfam" id="PF00076">
    <property type="entry name" value="RRM_1"/>
    <property type="match status" value="1"/>
</dbReference>
<feature type="region of interest" description="Disordered" evidence="1">
    <location>
        <begin position="47"/>
        <end position="67"/>
    </location>
</feature>
<keyword evidence="4" id="KW-1185">Reference proteome</keyword>
<sequence length="106" mass="11801">MSNVPGRAGIPRIMSRICLKNLPKYMVEDRLREVFSQKGEITDSKFMRTKDGKSSNSHLLASAQSKKLKKPLSTSTDLSSIHVDLLARLLIKLGIRICLVHGVVNL</sequence>
<evidence type="ECO:0000313" key="4">
    <source>
        <dbReference type="Proteomes" id="UP001064489"/>
    </source>
</evidence>
<dbReference type="InterPro" id="IPR012677">
    <property type="entry name" value="Nucleotide-bd_a/b_plait_sf"/>
</dbReference>
<dbReference type="InterPro" id="IPR035979">
    <property type="entry name" value="RBD_domain_sf"/>
</dbReference>
<proteinExistence type="predicted"/>
<reference evidence="3" key="1">
    <citation type="journal article" date="2022" name="Plant J.">
        <title>Strategies of tolerance reflected in two North American maple genomes.</title>
        <authorList>
            <person name="McEvoy S.L."/>
            <person name="Sezen U.U."/>
            <person name="Trouern-Trend A."/>
            <person name="McMahon S.M."/>
            <person name="Schaberg P.G."/>
            <person name="Yang J."/>
            <person name="Wegrzyn J.L."/>
            <person name="Swenson N.G."/>
        </authorList>
    </citation>
    <scope>NUCLEOTIDE SEQUENCE</scope>
    <source>
        <strain evidence="3">91603</strain>
    </source>
</reference>
<dbReference type="Proteomes" id="UP001064489">
    <property type="component" value="Chromosome 3"/>
</dbReference>
<dbReference type="GO" id="GO:0003723">
    <property type="term" value="F:RNA binding"/>
    <property type="evidence" value="ECO:0007669"/>
    <property type="project" value="InterPro"/>
</dbReference>
<gene>
    <name evidence="3" type="ORF">LWI28_007687</name>
</gene>
<evidence type="ECO:0000313" key="3">
    <source>
        <dbReference type="EMBL" id="KAI9185477.1"/>
    </source>
</evidence>
<protein>
    <recommendedName>
        <fullName evidence="2">RRM domain-containing protein</fullName>
    </recommendedName>
</protein>
<dbReference type="SUPFAM" id="SSF54928">
    <property type="entry name" value="RNA-binding domain, RBD"/>
    <property type="match status" value="1"/>
</dbReference>
<accession>A0AAD5NXD0</accession>
<feature type="domain" description="RRM" evidence="2">
    <location>
        <begin position="18"/>
        <end position="55"/>
    </location>
</feature>
<evidence type="ECO:0000256" key="1">
    <source>
        <dbReference type="SAM" id="MobiDB-lite"/>
    </source>
</evidence>
<evidence type="ECO:0000259" key="2">
    <source>
        <dbReference type="Pfam" id="PF00076"/>
    </source>
</evidence>
<organism evidence="3 4">
    <name type="scientific">Acer negundo</name>
    <name type="common">Box elder</name>
    <dbReference type="NCBI Taxonomy" id="4023"/>
    <lineage>
        <taxon>Eukaryota</taxon>
        <taxon>Viridiplantae</taxon>
        <taxon>Streptophyta</taxon>
        <taxon>Embryophyta</taxon>
        <taxon>Tracheophyta</taxon>
        <taxon>Spermatophyta</taxon>
        <taxon>Magnoliopsida</taxon>
        <taxon>eudicotyledons</taxon>
        <taxon>Gunneridae</taxon>
        <taxon>Pentapetalae</taxon>
        <taxon>rosids</taxon>
        <taxon>malvids</taxon>
        <taxon>Sapindales</taxon>
        <taxon>Sapindaceae</taxon>
        <taxon>Hippocastanoideae</taxon>
        <taxon>Acereae</taxon>
        <taxon>Acer</taxon>
    </lineage>
</organism>
<name>A0AAD5NXD0_ACENE</name>
<feature type="compositionally biased region" description="Low complexity" evidence="1">
    <location>
        <begin position="57"/>
        <end position="67"/>
    </location>
</feature>